<gene>
    <name evidence="7" type="primary">pstS_1</name>
    <name evidence="7" type="ORF">MgSA37_00792</name>
</gene>
<evidence type="ECO:0000256" key="5">
    <source>
        <dbReference type="ARBA" id="ARBA00022592"/>
    </source>
</evidence>
<keyword evidence="8" id="KW-1185">Reference proteome</keyword>
<evidence type="ECO:0000256" key="3">
    <source>
        <dbReference type="ARBA" id="ARBA00011529"/>
    </source>
</evidence>
<name>A0A120MY74_9SPHI</name>
<dbReference type="SUPFAM" id="SSF53850">
    <property type="entry name" value="Periplasmic binding protein-like II"/>
    <property type="match status" value="1"/>
</dbReference>
<organism evidence="7 8">
    <name type="scientific">Mucilaginibacter gotjawali</name>
    <dbReference type="NCBI Taxonomy" id="1550579"/>
    <lineage>
        <taxon>Bacteria</taxon>
        <taxon>Pseudomonadati</taxon>
        <taxon>Bacteroidota</taxon>
        <taxon>Sphingobacteriia</taxon>
        <taxon>Sphingobacteriales</taxon>
        <taxon>Sphingobacteriaceae</taxon>
        <taxon>Mucilaginibacter</taxon>
    </lineage>
</organism>
<comment type="subunit">
    <text evidence="3">The complex is composed of two ATP-binding proteins (PstB), two transmembrane proteins (PstC and PstA) and a solute-binding protein (PstS).</text>
</comment>
<dbReference type="Pfam" id="PF12849">
    <property type="entry name" value="PBP_like_2"/>
    <property type="match status" value="1"/>
</dbReference>
<comment type="similarity">
    <text evidence="2 6">Belongs to the PstS family.</text>
</comment>
<evidence type="ECO:0000256" key="6">
    <source>
        <dbReference type="PIRNR" id="PIRNR002756"/>
    </source>
</evidence>
<dbReference type="NCBIfam" id="TIGR00975">
    <property type="entry name" value="3a0107s03"/>
    <property type="match status" value="1"/>
</dbReference>
<evidence type="ECO:0000256" key="4">
    <source>
        <dbReference type="ARBA" id="ARBA00022448"/>
    </source>
</evidence>
<dbReference type="InterPro" id="IPR024370">
    <property type="entry name" value="PBP_domain"/>
</dbReference>
<proteinExistence type="inferred from homology"/>
<sequence length="365" mass="38755">MNRLMLGIALLSGLVFAGCGGQGNKSAKDSSNATSFGSNSNANVLLGAGSTFVYPLFSKLFAEYAKENHVMVNYQSIGSGGGILQLTNKTIDFGDSDAPLNEEQTKKMSAPVLHIPMCSGAVVISYNLPGLKSTLKLNPEVLANLFLGKITKWNDPQIAKINPGVSLPETGVFIVHRSDGSGTTNIFTTYLSKVNSDWNTKPGKGSAINWPAGLGGKGNEGVSGLIKQTPGAIGYIELAYAIQNNMAFADMQNSSGNFITPTVASTSAAGNITIPDDAKVSLSNTGAKDGYPISGFTWALIYKEQNYDGRSLQRAQKMLKLLWWNIHDGQKYCKDLNYAPLSPAAVAVGEKILKSATFDGKPILE</sequence>
<dbReference type="EMBL" id="AP017313">
    <property type="protein sequence ID" value="BAU52630.1"/>
    <property type="molecule type" value="Genomic_DNA"/>
</dbReference>
<dbReference type="PIRSF" id="PIRSF002756">
    <property type="entry name" value="PstS"/>
    <property type="match status" value="1"/>
</dbReference>
<protein>
    <recommendedName>
        <fullName evidence="6">Phosphate-binding protein</fullName>
    </recommendedName>
</protein>
<dbReference type="GO" id="GO:0042301">
    <property type="term" value="F:phosphate ion binding"/>
    <property type="evidence" value="ECO:0007669"/>
    <property type="project" value="InterPro"/>
</dbReference>
<dbReference type="Proteomes" id="UP000218263">
    <property type="component" value="Chromosome"/>
</dbReference>
<dbReference type="OrthoDB" id="9783488at2"/>
<dbReference type="GO" id="GO:0043190">
    <property type="term" value="C:ATP-binding cassette (ABC) transporter complex"/>
    <property type="evidence" value="ECO:0007669"/>
    <property type="project" value="InterPro"/>
</dbReference>
<dbReference type="AlphaFoldDB" id="A0A120MY74"/>
<dbReference type="PROSITE" id="PS51257">
    <property type="entry name" value="PROKAR_LIPOPROTEIN"/>
    <property type="match status" value="1"/>
</dbReference>
<dbReference type="GO" id="GO:0035435">
    <property type="term" value="P:phosphate ion transmembrane transport"/>
    <property type="evidence" value="ECO:0007669"/>
    <property type="project" value="InterPro"/>
</dbReference>
<evidence type="ECO:0000313" key="7">
    <source>
        <dbReference type="EMBL" id="BAU52630.1"/>
    </source>
</evidence>
<evidence type="ECO:0000256" key="2">
    <source>
        <dbReference type="ARBA" id="ARBA00008725"/>
    </source>
</evidence>
<dbReference type="PANTHER" id="PTHR42996">
    <property type="entry name" value="PHOSPHATE-BINDING PROTEIN PSTS"/>
    <property type="match status" value="1"/>
</dbReference>
<dbReference type="KEGG" id="mgot:MgSA37_00792"/>
<dbReference type="PANTHER" id="PTHR42996:SF1">
    <property type="entry name" value="PHOSPHATE-BINDING PROTEIN PSTS"/>
    <property type="match status" value="1"/>
</dbReference>
<comment type="function">
    <text evidence="1">Part of the ABC transporter complex PstSACB involved in phosphate import.</text>
</comment>
<evidence type="ECO:0000313" key="8">
    <source>
        <dbReference type="Proteomes" id="UP000218263"/>
    </source>
</evidence>
<dbReference type="Gene3D" id="3.40.190.10">
    <property type="entry name" value="Periplasmic binding protein-like II"/>
    <property type="match status" value="2"/>
</dbReference>
<keyword evidence="5 6" id="KW-0592">Phosphate transport</keyword>
<reference evidence="7 8" key="1">
    <citation type="submission" date="2015-12" db="EMBL/GenBank/DDBJ databases">
        <title>Genome sequence of Mucilaginibacter gotjawali.</title>
        <authorList>
            <person name="Lee J.S."/>
            <person name="Lee K.C."/>
            <person name="Kim K.K."/>
            <person name="Lee B.W."/>
        </authorList>
    </citation>
    <scope>NUCLEOTIDE SEQUENCE [LARGE SCALE GENOMIC DNA]</scope>
    <source>
        <strain evidence="7 8">SA3-7</strain>
    </source>
</reference>
<evidence type="ECO:0000256" key="1">
    <source>
        <dbReference type="ARBA" id="ARBA00002841"/>
    </source>
</evidence>
<dbReference type="CDD" id="cd13565">
    <property type="entry name" value="PBP2_PstS"/>
    <property type="match status" value="1"/>
</dbReference>
<dbReference type="InterPro" id="IPR050962">
    <property type="entry name" value="Phosphate-bind_PstS"/>
</dbReference>
<keyword evidence="4 6" id="KW-0813">Transport</keyword>
<dbReference type="RefSeq" id="WP_096357243.1">
    <property type="nucleotide sequence ID" value="NZ_AP017313.1"/>
</dbReference>
<dbReference type="InterPro" id="IPR005673">
    <property type="entry name" value="ABC_phos-bd_PstS"/>
</dbReference>
<accession>A0A120MY74</accession>